<reference evidence="2 3" key="1">
    <citation type="submission" date="2022-06" db="EMBL/GenBank/DDBJ databases">
        <title>Chromosome and plasmid sequencings of Enterobacteriales species co-exiting double carbapenemases.</title>
        <authorList>
            <person name="Fu Y."/>
        </authorList>
    </citation>
    <scope>NUCLEOTIDE SEQUENCE [LARGE SCALE GENOMIC DNA]</scope>
    <source>
        <strain evidence="2 3">21030615019</strain>
    </source>
</reference>
<feature type="domain" description="TcdA/TcdB toxin pore forming" evidence="1">
    <location>
        <begin position="713"/>
        <end position="1363"/>
    </location>
</feature>
<name>A0ABU2IVU9_9GAMM</name>
<organism evidence="2 3">
    <name type="scientific">Providencia huaxiensis</name>
    <dbReference type="NCBI Taxonomy" id="2027290"/>
    <lineage>
        <taxon>Bacteria</taxon>
        <taxon>Pseudomonadati</taxon>
        <taxon>Pseudomonadota</taxon>
        <taxon>Gammaproteobacteria</taxon>
        <taxon>Enterobacterales</taxon>
        <taxon>Morganellaceae</taxon>
        <taxon>Providencia</taxon>
    </lineage>
</organism>
<dbReference type="EMBL" id="JANAVW010000001">
    <property type="protein sequence ID" value="MDT0132775.1"/>
    <property type="molecule type" value="Genomic_DNA"/>
</dbReference>
<dbReference type="CDD" id="cd20495">
    <property type="entry name" value="C58_PaToxP-like"/>
    <property type="match status" value="1"/>
</dbReference>
<protein>
    <submittedName>
        <fullName evidence="2">Prevent-host-death family protein</fullName>
    </submittedName>
</protein>
<proteinExistence type="predicted"/>
<dbReference type="RefSeq" id="WP_181490074.1">
    <property type="nucleotide sequence ID" value="NZ_CP145912.1"/>
</dbReference>
<gene>
    <name evidence="2" type="ORF">NLX89_05395</name>
</gene>
<comment type="caution">
    <text evidence="2">The sequence shown here is derived from an EMBL/GenBank/DDBJ whole genome shotgun (WGS) entry which is preliminary data.</text>
</comment>
<dbReference type="Pfam" id="PF12920">
    <property type="entry name" value="TcdA_TcdB_pore"/>
    <property type="match status" value="1"/>
</dbReference>
<evidence type="ECO:0000313" key="3">
    <source>
        <dbReference type="Proteomes" id="UP001252207"/>
    </source>
</evidence>
<accession>A0ABU2IVU9</accession>
<dbReference type="Proteomes" id="UP001252207">
    <property type="component" value="Unassembled WGS sequence"/>
</dbReference>
<dbReference type="GeneID" id="89489152"/>
<dbReference type="InterPro" id="IPR024769">
    <property type="entry name" value="TcdA/TcdB_pore_forming"/>
</dbReference>
<sequence length="1973" mass="226105">MNNDKTKSLKTITENNITRSNEIANLTKMSKKSTIDTSELINSSGIAEKGKVEFIKTKDDRYVVRYLKDDNKSKFSINSYFLSYNKTDQSHFYPYYIDIPKEPSDSFFLFTDTLDKHSLIVTDYDKDHYRVYNDCRINSSILYDNVVMAVDYKDYRIKGKDSGNATAYMQYVNNEWQLFYQKQETKYYEGKKNLILNGNGRLVQNSPSKEINNKNEFIKYRDAVHQDILSLANELNIEVKKIDSGLYIQDKDFPESSINNTWRDLNTIIYKKLNRNISILDEVQNSWRNKIKQLYKISASESIKIKVLQQKIIQSDIYINLYQNRYSKALVEARQVERSWLWWQLKEKYGMSAAVKAGEQIIQGGSDENKKTVNERYENLVFVHKNSNNMPFRRRFSEGMEDFNEVNISGVNRKMSSLELKKLYLTLELSPIERGALYQRISKVSHEEYINYILSEAGKVSKLFYSFNSQSNRLIPQDFYLSLMGGETKGRCYPLVRAMSVALAKDGENGADVLINKLFIASASPKDKDSILLKSALEKLHSNIDAVEASFSHGRMGIEETQKLLDAGEKTVMFAINSQNHSMLIGKTVGNDQSHYYFYDPNFGLFTFNNSRELFIAFKMYMVEHKMADFYSAFGSAKKPHFEIITISTEDMAIVSVGNGLKVGNLSDSNELSQLTKREQESRRVIEKQNIIKNDLQLQGTLSILEAEQWGDRLDNSIKGLLFEYQMTKKWVPIFSTLQETKNGKYRLQFVNYDDPEKSHWVETEDTTFLEFNHYYNKKMEEFKEYSHVEERDTKLKEFDNDIHSFDGLNTGVAVQSLIQWYSDENNNIKPMETDDFNLALALKIHGYINYGMISHGIMSDLSKIVGVVRKGLKNNLIVESKAINIFSSSLARTANESTAILFNGALVGIDVYELSRAKSEPYKIIFGTQLAFDSANLITGGASLGAGLLGASGVSTFMSGAGVICAGLSIGFTSLARNFVVIGEDAKSVGHYFYMLDQAYQSNGYDYLTKRKIATPKFGAVFKKIDLKNNQIEFDSQYIYRTTPHSAGGGRKNYIFWAGNFPTMLHDRQQALNIRQGIGYTNSYRAYDYLEAEIIVLPVTPKSYIKYNYNLWPGATTRHDNGFDIIRRLENTDKFDYDFYIFPSENTITQIFHEYVDTSIEVNLDDKYRYVVVPKIPNEWYGKLNYSIKGNGGVYRIAPQLGTKITLFDESGSISPSNWLIDGTFFENDEIIIHHDKVIISGVEVYFSSSMPKDNILYINSQNEIYKIDCLNLTYYLISEDGNKWIGKSDRLSEHLDELNSQHKFNSQYIIIENYQYNGRNVGRAFYQTSTGHYIFTHYSDDKTNSADSFVILGDSFYFYSKKYNLIWVTGSDNKIKCKYMLVNNQGKSFELINIWENNGAVYFSCRYQAHDLPEVVTYMIDGDSIIFIGVFVDELTHYQLSEGQDKIPKKMLEQVLDKYILSVSDHEKLVTDNNANSSNFAEIILITGVDKNNNVYHYWLKYEDGTVIKSNVISYLDSIDKKNVNSNKLNQPKDIILVASLIDEEGNDVFYFYSRDKSRIYRQVGASPNISQIVEQQVKCIEVSNVDSIVFSHGILLVINKDGIVSQVSAKGEMKNFAINENWFDKKTIWWESLKEVNNKNGLYLLLGIKKLHNNEVIPAWYDNGNIIIAHQLSSKNTLQYLGVDEKSSAAIIYDMSSKRLYWQPLATTQELDKAFTGNKMYNPASLPSLYEIYPNMRFETVKRLASGLIMYTSNNEILYHDSSMAHAEGSKKEFLSSLLIKGGNQKDIINPPVIDNVKNIVLSSGNEQDSYIISRAAWLHYQVIIINNHASDYLTDTLVLPVDDMETLVVSRFDDDLILTDINTNSMLLINKAFEPNAEKYQHLQLRFLNSTEEIKVKTIVESYGLTDGFLSETSKLDKSSEEIALRNENQLLQLADTAVSLNTDESTFSNQRIVQSPLTNPPLHIGHIL</sequence>
<keyword evidence="3" id="KW-1185">Reference proteome</keyword>
<evidence type="ECO:0000313" key="2">
    <source>
        <dbReference type="EMBL" id="MDT0132775.1"/>
    </source>
</evidence>
<evidence type="ECO:0000259" key="1">
    <source>
        <dbReference type="Pfam" id="PF12920"/>
    </source>
</evidence>